<comment type="caution">
    <text evidence="8">The sequence shown here is derived from an EMBL/GenBank/DDBJ whole genome shotgun (WGS) entry which is preliminary data.</text>
</comment>
<dbReference type="InterPro" id="IPR011032">
    <property type="entry name" value="GroES-like_sf"/>
</dbReference>
<evidence type="ECO:0000313" key="9">
    <source>
        <dbReference type="Proteomes" id="UP000252770"/>
    </source>
</evidence>
<dbReference type="InterPro" id="IPR036291">
    <property type="entry name" value="NAD(P)-bd_dom_sf"/>
</dbReference>
<name>A0A367YVG3_9ACTN</name>
<dbReference type="InterPro" id="IPR013149">
    <property type="entry name" value="ADH-like_C"/>
</dbReference>
<evidence type="ECO:0000313" key="8">
    <source>
        <dbReference type="EMBL" id="RCK69863.1"/>
    </source>
</evidence>
<organism evidence="8 9">
    <name type="scientific">Desertihabitans brevis</name>
    <dbReference type="NCBI Taxonomy" id="2268447"/>
    <lineage>
        <taxon>Bacteria</taxon>
        <taxon>Bacillati</taxon>
        <taxon>Actinomycetota</taxon>
        <taxon>Actinomycetes</taxon>
        <taxon>Propionibacteriales</taxon>
        <taxon>Propionibacteriaceae</taxon>
        <taxon>Desertihabitans</taxon>
    </lineage>
</organism>
<gene>
    <name evidence="8" type="ORF">DT076_07455</name>
</gene>
<sequence>MRALCWTGVNKLSVETVEDPTLLNAEDVIVKVTLGTSCGSDLHLIGGYIPFMRSGDILGHEFMGEVVEVGSEVRRHQVGDRVVVCSFIACGRCWYCRQQLFSLCDNGNPNPAITEALWGFAPGGCFGYSHAMGGHAGSHAQYVRVPYADHGAFPVPDGVDDMTALFASDSAATGWTGADLGEVRPGDTVAVWGAGGVGQMAAAAAWARGAERVVVIDRLVNRLQQAEQHVSAETLNYEETDIGGELRELTGGRGPDVCIEAVGMEAHTTGPMQIYDQVKQQLRLQTDRPSAVREAVHACRKGGTVFTLGVFAAVVDKFPLGAVMNKGLTLRGAQMHGHRYIPEILERMAAGTLTTAHLATHVMSLEDAPKGYQMFKDKEDGCVRAVFRPHD</sequence>
<comment type="cofactor">
    <cofactor evidence="1 5">
        <name>Zn(2+)</name>
        <dbReference type="ChEBI" id="CHEBI:29105"/>
    </cofactor>
</comment>
<evidence type="ECO:0000256" key="4">
    <source>
        <dbReference type="ARBA" id="ARBA00023002"/>
    </source>
</evidence>
<dbReference type="Gene3D" id="3.40.50.720">
    <property type="entry name" value="NAD(P)-binding Rossmann-like Domain"/>
    <property type="match status" value="1"/>
</dbReference>
<evidence type="ECO:0000256" key="1">
    <source>
        <dbReference type="ARBA" id="ARBA00001947"/>
    </source>
</evidence>
<proteinExistence type="inferred from homology"/>
<dbReference type="GO" id="GO:0008270">
    <property type="term" value="F:zinc ion binding"/>
    <property type="evidence" value="ECO:0007669"/>
    <property type="project" value="InterPro"/>
</dbReference>
<evidence type="ECO:0000256" key="5">
    <source>
        <dbReference type="RuleBase" id="RU361277"/>
    </source>
</evidence>
<dbReference type="CDD" id="cd08283">
    <property type="entry name" value="FDH_like_1"/>
    <property type="match status" value="1"/>
</dbReference>
<dbReference type="PANTHER" id="PTHR42813:SF2">
    <property type="entry name" value="DEHYDROGENASE, ZINC-CONTAINING, PUTATIVE (AFU_ORTHOLOGUE AFUA_2G02810)-RELATED"/>
    <property type="match status" value="1"/>
</dbReference>
<dbReference type="PANTHER" id="PTHR42813">
    <property type="entry name" value="ZINC-TYPE ALCOHOL DEHYDROGENASE-LIKE"/>
    <property type="match status" value="1"/>
</dbReference>
<dbReference type="RefSeq" id="WP_114126050.1">
    <property type="nucleotide sequence ID" value="NZ_QOUI01000004.1"/>
</dbReference>
<feature type="domain" description="Alcohol dehydrogenase-like C-terminal" evidence="6">
    <location>
        <begin position="196"/>
        <end position="265"/>
    </location>
</feature>
<dbReference type="InterPro" id="IPR002328">
    <property type="entry name" value="ADH_Zn_CS"/>
</dbReference>
<dbReference type="SUPFAM" id="SSF51735">
    <property type="entry name" value="NAD(P)-binding Rossmann-fold domains"/>
    <property type="match status" value="1"/>
</dbReference>
<protein>
    <submittedName>
        <fullName evidence="8">Glutathione-dependent formaldehyde dehydrogenase</fullName>
    </submittedName>
</protein>
<accession>A0A367YVG3</accession>
<evidence type="ECO:0000259" key="7">
    <source>
        <dbReference type="Pfam" id="PF08240"/>
    </source>
</evidence>
<feature type="domain" description="Alcohol dehydrogenase-like N-terminal" evidence="7">
    <location>
        <begin position="25"/>
        <end position="156"/>
    </location>
</feature>
<dbReference type="GO" id="GO:0016491">
    <property type="term" value="F:oxidoreductase activity"/>
    <property type="evidence" value="ECO:0007669"/>
    <property type="project" value="UniProtKB-KW"/>
</dbReference>
<keyword evidence="2 5" id="KW-0479">Metal-binding</keyword>
<comment type="similarity">
    <text evidence="5">Belongs to the zinc-containing alcohol dehydrogenase family.</text>
</comment>
<keyword evidence="9" id="KW-1185">Reference proteome</keyword>
<dbReference type="SUPFAM" id="SSF50129">
    <property type="entry name" value="GroES-like"/>
    <property type="match status" value="1"/>
</dbReference>
<dbReference type="Gene3D" id="3.90.180.10">
    <property type="entry name" value="Medium-chain alcohol dehydrogenases, catalytic domain"/>
    <property type="match status" value="1"/>
</dbReference>
<evidence type="ECO:0000259" key="6">
    <source>
        <dbReference type="Pfam" id="PF00107"/>
    </source>
</evidence>
<dbReference type="Proteomes" id="UP000252770">
    <property type="component" value="Unassembled WGS sequence"/>
</dbReference>
<dbReference type="EMBL" id="QOUI01000004">
    <property type="protein sequence ID" value="RCK69863.1"/>
    <property type="molecule type" value="Genomic_DNA"/>
</dbReference>
<dbReference type="PROSITE" id="PS00059">
    <property type="entry name" value="ADH_ZINC"/>
    <property type="match status" value="1"/>
</dbReference>
<keyword evidence="3 5" id="KW-0862">Zinc</keyword>
<dbReference type="AlphaFoldDB" id="A0A367YVG3"/>
<dbReference type="InterPro" id="IPR013154">
    <property type="entry name" value="ADH-like_N"/>
</dbReference>
<dbReference type="Pfam" id="PF00107">
    <property type="entry name" value="ADH_zinc_N"/>
    <property type="match status" value="1"/>
</dbReference>
<evidence type="ECO:0000256" key="3">
    <source>
        <dbReference type="ARBA" id="ARBA00022833"/>
    </source>
</evidence>
<dbReference type="Pfam" id="PF08240">
    <property type="entry name" value="ADH_N"/>
    <property type="match status" value="1"/>
</dbReference>
<reference evidence="8 9" key="1">
    <citation type="submission" date="2018-07" db="EMBL/GenBank/DDBJ databases">
        <title>Desertimonas flava gen. nov. sp. nov.</title>
        <authorList>
            <person name="Liu S."/>
        </authorList>
    </citation>
    <scope>NUCLEOTIDE SEQUENCE [LARGE SCALE GENOMIC DNA]</scope>
    <source>
        <strain evidence="8 9">16Sb5-5</strain>
    </source>
</reference>
<keyword evidence="4" id="KW-0560">Oxidoreductase</keyword>
<evidence type="ECO:0000256" key="2">
    <source>
        <dbReference type="ARBA" id="ARBA00022723"/>
    </source>
</evidence>